<dbReference type="PANTHER" id="PTHR11771">
    <property type="entry name" value="LIPOXYGENASE"/>
    <property type="match status" value="1"/>
</dbReference>
<dbReference type="SUPFAM" id="SSF49723">
    <property type="entry name" value="Lipase/lipooxygenase domain (PLAT/LH2 domain)"/>
    <property type="match status" value="1"/>
</dbReference>
<keyword evidence="9" id="KW-0443">Lipid metabolism</keyword>
<feature type="domain" description="PLAT" evidence="15">
    <location>
        <begin position="19"/>
        <end position="135"/>
    </location>
</feature>
<evidence type="ECO:0000256" key="2">
    <source>
        <dbReference type="ARBA" id="ARBA00005189"/>
    </source>
</evidence>
<keyword evidence="8 10" id="KW-0408">Iron</keyword>
<dbReference type="InterPro" id="IPR001024">
    <property type="entry name" value="PLAT/LH2_dom"/>
</dbReference>
<comment type="cofactor">
    <cofactor evidence="10">
        <name>Fe cation</name>
        <dbReference type="ChEBI" id="CHEBI:24875"/>
    </cofactor>
    <text evidence="10">Binds 1 Fe cation per subunit.</text>
</comment>
<dbReference type="GO" id="GO:0005506">
    <property type="term" value="F:iron ion binding"/>
    <property type="evidence" value="ECO:0007669"/>
    <property type="project" value="InterPro"/>
</dbReference>
<feature type="binding site" evidence="10">
    <location>
        <position position="564"/>
    </location>
    <ligand>
        <name>Fe cation</name>
        <dbReference type="ChEBI" id="CHEBI:24875"/>
        <note>catalytic</note>
    </ligand>
</feature>
<keyword evidence="7 14" id="KW-0560">Oxidoreductase</keyword>
<protein>
    <submittedName>
        <fullName evidence="17">Arachidonate 12-lipoxygenase, 12R-type-like</fullName>
    </submittedName>
</protein>
<comment type="subcellular location">
    <subcellularLocation>
        <location evidence="1">Cytoplasm</location>
    </subcellularLocation>
</comment>
<evidence type="ECO:0000256" key="1">
    <source>
        <dbReference type="ARBA" id="ARBA00004496"/>
    </source>
</evidence>
<proteinExistence type="inferred from homology"/>
<feature type="domain" description="Lipoxygenase" evidence="16">
    <location>
        <begin position="134"/>
        <end position="687"/>
    </location>
</feature>
<feature type="binding site" evidence="11">
    <location>
        <position position="34"/>
    </location>
    <ligand>
        <name>Ca(2+)</name>
        <dbReference type="ChEBI" id="CHEBI:29108"/>
        <label>1</label>
    </ligand>
</feature>
<dbReference type="InterPro" id="IPR020834">
    <property type="entry name" value="LipOase_CS"/>
</dbReference>
<keyword evidence="18" id="KW-1185">Reference proteome</keyword>
<organism evidence="17 18">
    <name type="scientific">Sphaeramia orbicularis</name>
    <name type="common">orbiculate cardinalfish</name>
    <dbReference type="NCBI Taxonomy" id="375764"/>
    <lineage>
        <taxon>Eukaryota</taxon>
        <taxon>Metazoa</taxon>
        <taxon>Chordata</taxon>
        <taxon>Craniata</taxon>
        <taxon>Vertebrata</taxon>
        <taxon>Euteleostomi</taxon>
        <taxon>Actinopterygii</taxon>
        <taxon>Neopterygii</taxon>
        <taxon>Teleostei</taxon>
        <taxon>Neoteleostei</taxon>
        <taxon>Acanthomorphata</taxon>
        <taxon>Gobiaria</taxon>
        <taxon>Kurtiformes</taxon>
        <taxon>Apogonoidei</taxon>
        <taxon>Apogonidae</taxon>
        <taxon>Apogoninae</taxon>
        <taxon>Sphaeramia</taxon>
    </lineage>
</organism>
<evidence type="ECO:0000256" key="12">
    <source>
        <dbReference type="PIRSR" id="PIRSR601885-3"/>
    </source>
</evidence>
<comment type="pathway">
    <text evidence="2">Lipid metabolism.</text>
</comment>
<evidence type="ECO:0000256" key="3">
    <source>
        <dbReference type="ARBA" id="ARBA00009419"/>
    </source>
</evidence>
<dbReference type="SMART" id="SM00308">
    <property type="entry name" value="LH2"/>
    <property type="match status" value="1"/>
</dbReference>
<dbReference type="PROSITE" id="PS50095">
    <property type="entry name" value="PLAT"/>
    <property type="match status" value="1"/>
</dbReference>
<evidence type="ECO:0000259" key="16">
    <source>
        <dbReference type="PROSITE" id="PS51393"/>
    </source>
</evidence>
<dbReference type="PROSITE" id="PS51393">
    <property type="entry name" value="LIPOXYGENASE_3"/>
    <property type="match status" value="1"/>
</dbReference>
<accession>A0A673AMJ6</accession>
<dbReference type="Gene3D" id="3.10.450.60">
    <property type="match status" value="1"/>
</dbReference>
<dbReference type="Pfam" id="PF01477">
    <property type="entry name" value="PLAT"/>
    <property type="match status" value="1"/>
</dbReference>
<reference evidence="17" key="2">
    <citation type="submission" date="2025-08" db="UniProtKB">
        <authorList>
            <consortium name="Ensembl"/>
        </authorList>
    </citation>
    <scope>IDENTIFICATION</scope>
</reference>
<dbReference type="PRINTS" id="PR00087">
    <property type="entry name" value="LIPOXYGENASE"/>
</dbReference>
<dbReference type="FunFam" id="1.20.245.10:FF:000001">
    <property type="entry name" value="Arachidonate 5-lipoxygenase a"/>
    <property type="match status" value="1"/>
</dbReference>
<dbReference type="InParanoid" id="A0A673AMJ6"/>
<dbReference type="PRINTS" id="PR00467">
    <property type="entry name" value="MAMLPOXGNASE"/>
</dbReference>
<feature type="binding site" evidence="10">
    <location>
        <position position="389"/>
    </location>
    <ligand>
        <name>Fe cation</name>
        <dbReference type="ChEBI" id="CHEBI:24875"/>
        <note>catalytic</note>
    </ligand>
</feature>
<dbReference type="GO" id="GO:0034440">
    <property type="term" value="P:lipid oxidation"/>
    <property type="evidence" value="ECO:0007669"/>
    <property type="project" value="InterPro"/>
</dbReference>
<evidence type="ECO:0000313" key="18">
    <source>
        <dbReference type="Proteomes" id="UP000472271"/>
    </source>
</evidence>
<dbReference type="PROSITE" id="PS00711">
    <property type="entry name" value="LIPOXYGENASE_1"/>
    <property type="match status" value="1"/>
</dbReference>
<dbReference type="InterPro" id="IPR036392">
    <property type="entry name" value="PLAT/LH2_dom_sf"/>
</dbReference>
<dbReference type="SUPFAM" id="SSF48484">
    <property type="entry name" value="Lipoxigenase"/>
    <property type="match status" value="1"/>
</dbReference>
<dbReference type="AlphaFoldDB" id="A0A673AMJ6"/>
<evidence type="ECO:0000256" key="6">
    <source>
        <dbReference type="ARBA" id="ARBA00022964"/>
    </source>
</evidence>
<keyword evidence="5 10" id="KW-0479">Metal-binding</keyword>
<name>A0A673AMJ6_9TELE</name>
<feature type="binding site" evidence="11">
    <location>
        <position position="96"/>
    </location>
    <ligand>
        <name>Ca(2+)</name>
        <dbReference type="ChEBI" id="CHEBI:29108"/>
        <label>1</label>
    </ligand>
</feature>
<reference evidence="17" key="3">
    <citation type="submission" date="2025-09" db="UniProtKB">
        <authorList>
            <consortium name="Ensembl"/>
        </authorList>
    </citation>
    <scope>IDENTIFICATION</scope>
</reference>
<evidence type="ECO:0000256" key="14">
    <source>
        <dbReference type="RuleBase" id="RU003974"/>
    </source>
</evidence>
<feature type="binding site" evidence="10">
    <location>
        <position position="384"/>
    </location>
    <ligand>
        <name>Fe cation</name>
        <dbReference type="ChEBI" id="CHEBI:24875"/>
        <note>catalytic</note>
    </ligand>
</feature>
<feature type="binding site" evidence="10">
    <location>
        <position position="687"/>
    </location>
    <ligand>
        <name>Fe cation</name>
        <dbReference type="ChEBI" id="CHEBI:24875"/>
        <note>catalytic</note>
    </ligand>
</feature>
<sequence length="687" mass="78759">MVTIIFSLPGFFCSPVKMVNYIVTIYTGRRLFAGTKNHVYIKLVGTDRESPRKLLQSEESEGFVMGLSSSFLVTSTKPLGKLVLIELEKRHKDSQDSWLVDKVEVLSPEGETFTFPVYSWLTDRNVHRIREGTALRDCDDKHELGRYSRRQELWDSNDTYVWGEFAPGLPRSMQTQNPINPFSLPRDDQFSVTKGAEFLFTAVSGLAELKLTGLQDLKENWKSIDDIKKVFPRRQTEMSEYTQDHWEEDEFFGYQYLNGVNPMMITLCTALPDNFPVTNCMVFPDGKTTLENEMKNGNIFLVNYKNLDGIPANVINGKQQYLMAPLVLFHKTPENKLMPVAIQLKQHPAEDNPIFLPTDDKYDWMLAKLFVRSADFSEHQLNYHFLRTHLMAEVFTMAMLRNLPMVHPLFKLLSPHTRYTLQINFLARVRLISPQGVFTLFSASGGKGLVPFVVKSLSSITYDSLCIKKDIAYRGMQKVTDFYYRDDGCELWDILERFVNGLLTLYYKSDAEVVEDSEVQNWIQDIYENGFHSQESTGIPQRFTTVAELVRFVTMAIFTCSCQHAAVNSGQFDYDGWMPNTPLTLQLPPPTTKGEANEDTVLKTLPDVSVTAQGMATVWLLSKQSSDFVPLGQYPEEHFTEEKPREMIKKFQSELHALSVKINDRNEKLEIPYTYLDPAKVENSVSI</sequence>
<dbReference type="Gene3D" id="1.20.245.10">
    <property type="entry name" value="Lipoxygenase-1, Domain 5"/>
    <property type="match status" value="1"/>
</dbReference>
<dbReference type="Ensembl" id="ENSSORT00005031769.1">
    <property type="protein sequence ID" value="ENSSORP00005030905.1"/>
    <property type="gene ID" value="ENSSORG00005014740.1"/>
</dbReference>
<evidence type="ECO:0000256" key="13">
    <source>
        <dbReference type="PROSITE-ProRule" id="PRU00152"/>
    </source>
</evidence>
<evidence type="ECO:0000256" key="7">
    <source>
        <dbReference type="ARBA" id="ARBA00023002"/>
    </source>
</evidence>
<keyword evidence="11" id="KW-0106">Calcium</keyword>
<dbReference type="InterPro" id="IPR036226">
    <property type="entry name" value="LipOase_C_sf"/>
</dbReference>
<dbReference type="InterPro" id="IPR020833">
    <property type="entry name" value="LipOase_Fe_BS"/>
</dbReference>
<dbReference type="InterPro" id="IPR013819">
    <property type="entry name" value="LipOase_C"/>
</dbReference>
<evidence type="ECO:0000313" key="17">
    <source>
        <dbReference type="Ensembl" id="ENSSORP00005030905.1"/>
    </source>
</evidence>
<dbReference type="Proteomes" id="UP000472271">
    <property type="component" value="Chromosome 1"/>
</dbReference>
<dbReference type="Pfam" id="PF00305">
    <property type="entry name" value="Lipoxygenase"/>
    <property type="match status" value="1"/>
</dbReference>
<dbReference type="PROSITE" id="PS00081">
    <property type="entry name" value="LIPOXYGENASE_2"/>
    <property type="match status" value="1"/>
</dbReference>
<evidence type="ECO:0000256" key="9">
    <source>
        <dbReference type="ARBA" id="ARBA00023098"/>
    </source>
</evidence>
<dbReference type="GO" id="GO:0016702">
    <property type="term" value="F:oxidoreductase activity, acting on single donors with incorporation of molecular oxygen, incorporation of two atoms of oxygen"/>
    <property type="evidence" value="ECO:0007669"/>
    <property type="project" value="InterPro"/>
</dbReference>
<evidence type="ECO:0000256" key="10">
    <source>
        <dbReference type="PIRSR" id="PIRSR601885-1"/>
    </source>
</evidence>
<evidence type="ECO:0000256" key="8">
    <source>
        <dbReference type="ARBA" id="ARBA00023004"/>
    </source>
</evidence>
<dbReference type="InterPro" id="IPR000907">
    <property type="entry name" value="LipOase"/>
</dbReference>
<evidence type="ECO:0000256" key="11">
    <source>
        <dbReference type="PIRSR" id="PIRSR601885-2"/>
    </source>
</evidence>
<evidence type="ECO:0000256" key="5">
    <source>
        <dbReference type="ARBA" id="ARBA00022723"/>
    </source>
</evidence>
<evidence type="ECO:0000259" key="15">
    <source>
        <dbReference type="PROSITE" id="PS50095"/>
    </source>
</evidence>
<evidence type="ECO:0000256" key="4">
    <source>
        <dbReference type="ARBA" id="ARBA00022490"/>
    </source>
</evidence>
<gene>
    <name evidence="17" type="primary">LOC115429609</name>
</gene>
<keyword evidence="6 14" id="KW-0223">Dioxygenase</keyword>
<comment type="similarity">
    <text evidence="3 14">Belongs to the lipoxygenase family.</text>
</comment>
<dbReference type="Gene3D" id="2.60.60.20">
    <property type="entry name" value="PLAT/LH2 domain"/>
    <property type="match status" value="1"/>
</dbReference>
<keyword evidence="4" id="KW-0963">Cytoplasm</keyword>
<dbReference type="InterPro" id="IPR001885">
    <property type="entry name" value="LipOase_mml"/>
</dbReference>
<feature type="site" description="Essential for stabilizing binding to COTL1" evidence="12">
    <location>
        <position position="120"/>
    </location>
</feature>
<dbReference type="GO" id="GO:0005737">
    <property type="term" value="C:cytoplasm"/>
    <property type="evidence" value="ECO:0007669"/>
    <property type="project" value="UniProtKB-SubCell"/>
</dbReference>
<comment type="caution">
    <text evidence="13">Lacks conserved residue(s) required for the propagation of feature annotation.</text>
</comment>
<reference evidence="17" key="1">
    <citation type="submission" date="2019-06" db="EMBL/GenBank/DDBJ databases">
        <authorList>
            <consortium name="Wellcome Sanger Institute Data Sharing"/>
        </authorList>
    </citation>
    <scope>NUCLEOTIDE SEQUENCE [LARGE SCALE GENOMIC DNA]</scope>
</reference>